<protein>
    <submittedName>
        <fullName evidence="2">Uncharacterized protein</fullName>
    </submittedName>
</protein>
<dbReference type="Proteomes" id="UP000253551">
    <property type="component" value="Unassembled WGS sequence"/>
</dbReference>
<sequence>MFKSKKKRQQKAEAEAQALAASEIVLKKEKELKLDLLDDFQLAHDFRSSVIIPELNKDLDQQHHLSILNEVTSLAPPPPPIMTNISRASTQSILDGAKQYQDLAAWRHQRNQHRYSNGLFGGKQRDRPKMIKRHTQDQVPEQTMEYDFIEEEYEPDSDMEENFFFQDFSSDKPKPRKRMVRKRQPNKLTGGQFDLSSFAKDLHDHRLSVVQRESKVVMTEQDEVELQKLLELQRQRMSMMYPDLDNESIDSFQAVPPLPSLEHMKKVEEEEAQVPTMNSDHESIATSADSSQDSYPTEEDSNKIAVEEEQVVEVSQDYVTLKSPAEPIIVKPVASKSASSVQSTVSPLNMPNEVLQRSISTVSTKPNQRVPDKPQSRPSIEKDARKKNARKSTSMSDIYARLSEQSKPLPSAIWTTQPDTRLTKPIDSKPLYQEAPTKTSRSLFGSLRQVNRSKTMSQSSVNSFKGLVRNFSSRESHKSLPRESVGMSRAAMAVIQHNVAKHEQQKATSVILEEAEEGQQQEKRPKSDNGNRLVQLLARASSSTRNRKSNTTKVVNMDADESNKKRAQIVRKTIIYVQPDSLHQLLKANEMPPLPPLSSARNTMVSDGSLSPDDETVKSREYVMATKISRQTSVKKRIQQDNIVSRQGSTKKRYQLQSMDEGDMKKDNYMEGVELREMSDGTVVWGIVKKQGNRKSFYAPNLKHMAESKSLKNKANSITSFASPSTPPPPIPRRSPRRQDTTRKSESKAETDIYYSDKVTLPNLLKMMQGHDQYPGDMLDEGEEEVEFEEDTYTFDERAMASVDDQLDDFMR</sequence>
<feature type="compositionally biased region" description="Basic and acidic residues" evidence="1">
    <location>
        <begin position="737"/>
        <end position="751"/>
    </location>
</feature>
<feature type="compositionally biased region" description="Polar residues" evidence="1">
    <location>
        <begin position="355"/>
        <end position="367"/>
    </location>
</feature>
<comment type="caution">
    <text evidence="2">The sequence shown here is derived from an EMBL/GenBank/DDBJ whole genome shotgun (WGS) entry which is preliminary data.</text>
</comment>
<accession>A0A367KXI9</accession>
<gene>
    <name evidence="2" type="ORF">CU098_002153</name>
</gene>
<feature type="compositionally biased region" description="Basic and acidic residues" evidence="1">
    <location>
        <begin position="370"/>
        <end position="386"/>
    </location>
</feature>
<proteinExistence type="predicted"/>
<feature type="compositionally biased region" description="Acidic residues" evidence="1">
    <location>
        <begin position="778"/>
        <end position="794"/>
    </location>
</feature>
<dbReference type="AlphaFoldDB" id="A0A367KXI9"/>
<feature type="compositionally biased region" description="Polar residues" evidence="1">
    <location>
        <begin position="284"/>
        <end position="295"/>
    </location>
</feature>
<evidence type="ECO:0000313" key="3">
    <source>
        <dbReference type="Proteomes" id="UP000253551"/>
    </source>
</evidence>
<dbReference type="EMBL" id="PJQM01000064">
    <property type="protein sequence ID" value="RCI06906.1"/>
    <property type="molecule type" value="Genomic_DNA"/>
</dbReference>
<keyword evidence="3" id="KW-1185">Reference proteome</keyword>
<feature type="region of interest" description="Disordered" evidence="1">
    <location>
        <begin position="775"/>
        <end position="812"/>
    </location>
</feature>
<feature type="region of interest" description="Disordered" evidence="1">
    <location>
        <begin position="269"/>
        <end position="305"/>
    </location>
</feature>
<dbReference type="OrthoDB" id="2401616at2759"/>
<feature type="compositionally biased region" description="Polar residues" evidence="1">
    <location>
        <begin position="403"/>
        <end position="420"/>
    </location>
</feature>
<feature type="region of interest" description="Disordered" evidence="1">
    <location>
        <begin position="333"/>
        <end position="426"/>
    </location>
</feature>
<name>A0A367KXI9_RHIST</name>
<feature type="compositionally biased region" description="Polar residues" evidence="1">
    <location>
        <begin position="713"/>
        <end position="722"/>
    </location>
</feature>
<organism evidence="2 3">
    <name type="scientific">Rhizopus stolonifer</name>
    <name type="common">Rhizopus nigricans</name>
    <dbReference type="NCBI Taxonomy" id="4846"/>
    <lineage>
        <taxon>Eukaryota</taxon>
        <taxon>Fungi</taxon>
        <taxon>Fungi incertae sedis</taxon>
        <taxon>Mucoromycota</taxon>
        <taxon>Mucoromycotina</taxon>
        <taxon>Mucoromycetes</taxon>
        <taxon>Mucorales</taxon>
        <taxon>Mucorineae</taxon>
        <taxon>Rhizopodaceae</taxon>
        <taxon>Rhizopus</taxon>
    </lineage>
</organism>
<evidence type="ECO:0000256" key="1">
    <source>
        <dbReference type="SAM" id="MobiDB-lite"/>
    </source>
</evidence>
<feature type="region of interest" description="Disordered" evidence="1">
    <location>
        <begin position="709"/>
        <end position="752"/>
    </location>
</feature>
<feature type="non-terminal residue" evidence="2">
    <location>
        <position position="812"/>
    </location>
</feature>
<evidence type="ECO:0000313" key="2">
    <source>
        <dbReference type="EMBL" id="RCI06906.1"/>
    </source>
</evidence>
<reference evidence="2 3" key="1">
    <citation type="journal article" date="2018" name="G3 (Bethesda)">
        <title>Phylogenetic and Phylogenomic Definition of Rhizopus Species.</title>
        <authorList>
            <person name="Gryganskyi A.P."/>
            <person name="Golan J."/>
            <person name="Dolatabadi S."/>
            <person name="Mondo S."/>
            <person name="Robb S."/>
            <person name="Idnurm A."/>
            <person name="Muszewska A."/>
            <person name="Steczkiewicz K."/>
            <person name="Masonjones S."/>
            <person name="Liao H.L."/>
            <person name="Gajdeczka M.T."/>
            <person name="Anike F."/>
            <person name="Vuek A."/>
            <person name="Anishchenko I.M."/>
            <person name="Voigt K."/>
            <person name="de Hoog G.S."/>
            <person name="Smith M.E."/>
            <person name="Heitman J."/>
            <person name="Vilgalys R."/>
            <person name="Stajich J.E."/>
        </authorList>
    </citation>
    <scope>NUCLEOTIDE SEQUENCE [LARGE SCALE GENOMIC DNA]</scope>
    <source>
        <strain evidence="2 3">LSU 92-RS-03</strain>
    </source>
</reference>
<dbReference type="STRING" id="4846.A0A367KXI9"/>
<feature type="compositionally biased region" description="Low complexity" evidence="1">
    <location>
        <begin position="333"/>
        <end position="347"/>
    </location>
</feature>